<proteinExistence type="predicted"/>
<dbReference type="GO" id="GO:0051537">
    <property type="term" value="F:2 iron, 2 sulfur cluster binding"/>
    <property type="evidence" value="ECO:0007669"/>
    <property type="project" value="UniProtKB-KW"/>
</dbReference>
<dbReference type="OrthoDB" id="9796486at2"/>
<protein>
    <submittedName>
        <fullName evidence="3">Ni/Fe hydrogenase subunit gamma</fullName>
    </submittedName>
</protein>
<dbReference type="GO" id="GO:0046872">
    <property type="term" value="F:metal ion binding"/>
    <property type="evidence" value="ECO:0007669"/>
    <property type="project" value="UniProtKB-KW"/>
</dbReference>
<dbReference type="GO" id="GO:0006221">
    <property type="term" value="P:pyrimidine nucleotide biosynthetic process"/>
    <property type="evidence" value="ECO:0007669"/>
    <property type="project" value="InterPro"/>
</dbReference>
<dbReference type="EMBL" id="CP038033">
    <property type="protein sequence ID" value="QBQ55794.1"/>
    <property type="molecule type" value="Genomic_DNA"/>
</dbReference>
<keyword evidence="1" id="KW-0408">Iron</keyword>
<dbReference type="GO" id="GO:0050660">
    <property type="term" value="F:flavin adenine dinucleotide binding"/>
    <property type="evidence" value="ECO:0007669"/>
    <property type="project" value="InterPro"/>
</dbReference>
<feature type="binding site" evidence="1">
    <location>
        <position position="246"/>
    </location>
    <ligand>
        <name>[2Fe-2S] cluster</name>
        <dbReference type="ChEBI" id="CHEBI:190135"/>
    </ligand>
</feature>
<dbReference type="Gene3D" id="3.40.50.80">
    <property type="entry name" value="Nucleotide-binding domain of ferredoxin-NADP reductase (FNR) module"/>
    <property type="match status" value="1"/>
</dbReference>
<keyword evidence="1" id="KW-0479">Metal-binding</keyword>
<feature type="binding site" evidence="1">
    <location>
        <position position="254"/>
    </location>
    <ligand>
        <name>[2Fe-2S] cluster</name>
        <dbReference type="ChEBI" id="CHEBI:190135"/>
    </ligand>
</feature>
<gene>
    <name evidence="3" type="ORF">E3U44_15700</name>
</gene>
<dbReference type="PIRSF" id="PIRSF006816">
    <property type="entry name" value="Cyc3_hyd_g"/>
    <property type="match status" value="1"/>
</dbReference>
<accession>A0A4P7C2Q1</accession>
<dbReference type="InterPro" id="IPR017938">
    <property type="entry name" value="Riboflavin_synthase-like_b-brl"/>
</dbReference>
<dbReference type="InterPro" id="IPR017927">
    <property type="entry name" value="FAD-bd_FR_type"/>
</dbReference>
<reference evidence="3 4" key="1">
    <citation type="submission" date="2019-03" db="EMBL/GenBank/DDBJ databases">
        <title>The genome sequence of Nitrosococcus wardiae strain D1FHST reveals the archetypal metabolic capacity of ammonia-oxidizing Gammaproteobacteria.</title>
        <authorList>
            <person name="Wang L."/>
            <person name="Lim C.K."/>
            <person name="Hanson T.E."/>
            <person name="Dang H."/>
            <person name="Klotz M.G."/>
        </authorList>
    </citation>
    <scope>NUCLEOTIDE SEQUENCE [LARGE SCALE GENOMIC DNA]</scope>
    <source>
        <strain evidence="3 4">D1FHS</strain>
    </source>
</reference>
<feature type="binding site" evidence="1">
    <location>
        <position position="262"/>
    </location>
    <ligand>
        <name>[2Fe-2S] cluster</name>
        <dbReference type="ChEBI" id="CHEBI:190135"/>
    </ligand>
</feature>
<feature type="domain" description="FAD-binding FR-type" evidence="2">
    <location>
        <begin position="10"/>
        <end position="110"/>
    </location>
</feature>
<dbReference type="InterPro" id="IPR050353">
    <property type="entry name" value="PyrK_electron_transfer"/>
</dbReference>
<evidence type="ECO:0000313" key="3">
    <source>
        <dbReference type="EMBL" id="QBQ55794.1"/>
    </source>
</evidence>
<dbReference type="PANTHER" id="PTHR43513:SF1">
    <property type="entry name" value="ANAEROBIC SULFITE REDUCTASE SUBUNIT B"/>
    <property type="match status" value="1"/>
</dbReference>
<dbReference type="Proteomes" id="UP000294325">
    <property type="component" value="Chromosome"/>
</dbReference>
<evidence type="ECO:0000259" key="2">
    <source>
        <dbReference type="PROSITE" id="PS51384"/>
    </source>
</evidence>
<dbReference type="InterPro" id="IPR001433">
    <property type="entry name" value="OxRdtase_FAD/NAD-bd"/>
</dbReference>
<dbReference type="CDD" id="cd06221">
    <property type="entry name" value="sulfite_reductase_like"/>
    <property type="match status" value="1"/>
</dbReference>
<dbReference type="RefSeq" id="WP_134359049.1">
    <property type="nucleotide sequence ID" value="NZ_CP038033.1"/>
</dbReference>
<dbReference type="Pfam" id="PF10418">
    <property type="entry name" value="DHODB_Fe-S_bind"/>
    <property type="match status" value="1"/>
</dbReference>
<dbReference type="InterPro" id="IPR039261">
    <property type="entry name" value="FNR_nucleotide-bd"/>
</dbReference>
<evidence type="ECO:0000256" key="1">
    <source>
        <dbReference type="PIRSR" id="PIRSR006816-2"/>
    </source>
</evidence>
<evidence type="ECO:0000313" key="4">
    <source>
        <dbReference type="Proteomes" id="UP000294325"/>
    </source>
</evidence>
<dbReference type="GO" id="GO:0016491">
    <property type="term" value="F:oxidoreductase activity"/>
    <property type="evidence" value="ECO:0007669"/>
    <property type="project" value="InterPro"/>
</dbReference>
<dbReference type="PROSITE" id="PS51384">
    <property type="entry name" value="FAD_FR"/>
    <property type="match status" value="1"/>
</dbReference>
<keyword evidence="1" id="KW-0001">2Fe-2S</keyword>
<organism evidence="3 4">
    <name type="scientific">Nitrosococcus wardiae</name>
    <dbReference type="NCBI Taxonomy" id="1814290"/>
    <lineage>
        <taxon>Bacteria</taxon>
        <taxon>Pseudomonadati</taxon>
        <taxon>Pseudomonadota</taxon>
        <taxon>Gammaproteobacteria</taxon>
        <taxon>Chromatiales</taxon>
        <taxon>Chromatiaceae</taxon>
        <taxon>Nitrosococcus</taxon>
    </lineage>
</organism>
<dbReference type="SUPFAM" id="SSF63380">
    <property type="entry name" value="Riboflavin synthase domain-like"/>
    <property type="match status" value="1"/>
</dbReference>
<feature type="binding site" evidence="1">
    <location>
        <position position="251"/>
    </location>
    <ligand>
        <name>[2Fe-2S] cluster</name>
        <dbReference type="ChEBI" id="CHEBI:190135"/>
    </ligand>
</feature>
<dbReference type="KEGG" id="nwr:E3U44_15700"/>
<comment type="cofactor">
    <cofactor evidence="1">
        <name>[2Fe-2S] cluster</name>
        <dbReference type="ChEBI" id="CHEBI:190135"/>
    </cofactor>
    <text evidence="1">Binds 1 [2Fe-2S] cluster per subunit.</text>
</comment>
<keyword evidence="1" id="KW-0411">Iron-sulfur</keyword>
<sequence>MTKTPSSNPYLPLAAEVVERIDEAPGIFTLRLRLRDPKARAAYQFQPGQFNMLYLFGIGEVAISIVSDPKDPEIIDHTIRAVGRVTKGLVRLGPGATLGLRGPFGRGWPVAEAKGKGLLMVTGGVGCAPTASAIQYAIQRREDYGPLAIAHGVKRPSELIYTERFRSWESAPQTQVLLAAGHAEPGWQGKVGLVTEVLDDVAPEALQGIAMMCGPEVMLQAVAENLMERGAAIENIYVSMERNMQCALGHCGNCQFGKEFLCKDGPVFPYAKVQKLLSVKGY</sequence>
<dbReference type="InterPro" id="IPR012165">
    <property type="entry name" value="Cyt_c3_hydrogenase_gsu"/>
</dbReference>
<dbReference type="AlphaFoldDB" id="A0A4P7C2Q1"/>
<dbReference type="PANTHER" id="PTHR43513">
    <property type="entry name" value="DIHYDROOROTATE DEHYDROGENASE B (NAD(+)), ELECTRON TRANSFER SUBUNIT"/>
    <property type="match status" value="1"/>
</dbReference>
<name>A0A4P7C2Q1_9GAMM</name>
<dbReference type="Gene3D" id="2.40.30.10">
    <property type="entry name" value="Translation factors"/>
    <property type="match status" value="1"/>
</dbReference>
<dbReference type="Pfam" id="PF00175">
    <property type="entry name" value="NAD_binding_1"/>
    <property type="match status" value="1"/>
</dbReference>
<dbReference type="SUPFAM" id="SSF52343">
    <property type="entry name" value="Ferredoxin reductase-like, C-terminal NADP-linked domain"/>
    <property type="match status" value="1"/>
</dbReference>
<keyword evidence="4" id="KW-1185">Reference proteome</keyword>
<dbReference type="InterPro" id="IPR019480">
    <property type="entry name" value="Dihydroorotate_DH_Fe-S-bd"/>
</dbReference>